<dbReference type="PROSITE" id="PS50181">
    <property type="entry name" value="FBOX"/>
    <property type="match status" value="1"/>
</dbReference>
<dbReference type="Pfam" id="PF08387">
    <property type="entry name" value="FBD"/>
    <property type="match status" value="1"/>
</dbReference>
<name>A0AAV5EAX1_ELECO</name>
<dbReference type="Pfam" id="PF24758">
    <property type="entry name" value="LRR_At5g56370"/>
    <property type="match status" value="1"/>
</dbReference>
<comment type="caution">
    <text evidence="2">The sequence shown here is derived from an EMBL/GenBank/DDBJ whole genome shotgun (WGS) entry which is preliminary data.</text>
</comment>
<dbReference type="SUPFAM" id="SSF81383">
    <property type="entry name" value="F-box domain"/>
    <property type="match status" value="1"/>
</dbReference>
<dbReference type="InterPro" id="IPR006566">
    <property type="entry name" value="FBD"/>
</dbReference>
<reference evidence="2" key="1">
    <citation type="journal article" date="2018" name="DNA Res.">
        <title>Multiple hybrid de novo genome assembly of finger millet, an orphan allotetraploid crop.</title>
        <authorList>
            <person name="Hatakeyama M."/>
            <person name="Aluri S."/>
            <person name="Balachadran M.T."/>
            <person name="Sivarajan S.R."/>
            <person name="Patrignani A."/>
            <person name="Gruter S."/>
            <person name="Poveda L."/>
            <person name="Shimizu-Inatsugi R."/>
            <person name="Baeten J."/>
            <person name="Francoijs K.J."/>
            <person name="Nataraja K.N."/>
            <person name="Reddy Y.A.N."/>
            <person name="Phadnis S."/>
            <person name="Ravikumar R.L."/>
            <person name="Schlapbach R."/>
            <person name="Sreeman S.M."/>
            <person name="Shimizu K.K."/>
        </authorList>
    </citation>
    <scope>NUCLEOTIDE SEQUENCE</scope>
</reference>
<dbReference type="InterPro" id="IPR055411">
    <property type="entry name" value="LRR_FXL15/At3g58940/PEG3-like"/>
</dbReference>
<gene>
    <name evidence="2" type="primary">gb06791</name>
    <name evidence="2" type="ORF">PR202_gb06791</name>
</gene>
<evidence type="ECO:0000313" key="2">
    <source>
        <dbReference type="EMBL" id="GJN19508.1"/>
    </source>
</evidence>
<dbReference type="InterPro" id="IPR055302">
    <property type="entry name" value="F-box_dom-containing"/>
</dbReference>
<protein>
    <recommendedName>
        <fullName evidence="1">F-box domain-containing protein</fullName>
    </recommendedName>
</protein>
<dbReference type="SUPFAM" id="SSF52047">
    <property type="entry name" value="RNI-like"/>
    <property type="match status" value="1"/>
</dbReference>
<feature type="domain" description="F-box" evidence="1">
    <location>
        <begin position="67"/>
        <end position="114"/>
    </location>
</feature>
<dbReference type="Gene3D" id="3.80.10.10">
    <property type="entry name" value="Ribonuclease Inhibitor"/>
    <property type="match status" value="1"/>
</dbReference>
<proteinExistence type="predicted"/>
<organism evidence="2 3">
    <name type="scientific">Eleusine coracana subsp. coracana</name>
    <dbReference type="NCBI Taxonomy" id="191504"/>
    <lineage>
        <taxon>Eukaryota</taxon>
        <taxon>Viridiplantae</taxon>
        <taxon>Streptophyta</taxon>
        <taxon>Embryophyta</taxon>
        <taxon>Tracheophyta</taxon>
        <taxon>Spermatophyta</taxon>
        <taxon>Magnoliopsida</taxon>
        <taxon>Liliopsida</taxon>
        <taxon>Poales</taxon>
        <taxon>Poaceae</taxon>
        <taxon>PACMAD clade</taxon>
        <taxon>Chloridoideae</taxon>
        <taxon>Cynodonteae</taxon>
        <taxon>Eleusininae</taxon>
        <taxon>Eleusine</taxon>
    </lineage>
</organism>
<reference evidence="2" key="2">
    <citation type="submission" date="2021-12" db="EMBL/GenBank/DDBJ databases">
        <title>Resequencing data analysis of finger millet.</title>
        <authorList>
            <person name="Hatakeyama M."/>
            <person name="Aluri S."/>
            <person name="Balachadran M.T."/>
            <person name="Sivarajan S.R."/>
            <person name="Poveda L."/>
            <person name="Shimizu-Inatsugi R."/>
            <person name="Schlapbach R."/>
            <person name="Sreeman S.M."/>
            <person name="Shimizu K.K."/>
        </authorList>
    </citation>
    <scope>NUCLEOTIDE SEQUENCE</scope>
</reference>
<keyword evidence="3" id="KW-1185">Reference proteome</keyword>
<dbReference type="Pfam" id="PF12937">
    <property type="entry name" value="F-box-like"/>
    <property type="match status" value="1"/>
</dbReference>
<dbReference type="Proteomes" id="UP001054889">
    <property type="component" value="Unassembled WGS sequence"/>
</dbReference>
<accession>A0AAV5EAX1</accession>
<dbReference type="PANTHER" id="PTHR32141">
    <property type="match status" value="1"/>
</dbReference>
<sequence length="514" mass="56860">MSCPQSGQFSAPHAVPSELYHGLDPGILDDDTDMALSFVYFSLPKAPVSTAAFLSCAASVAEDRDRPDRISALPDEILLRVVSCLPAKDGARTAALSSRWARLWRSAPLVLVDTHLLPRRCGGVRPVRRGVVSSAVKDVVSAALRAHPGPFPFVSLTCGFMEPRDADRAVLARWFTYLATKGVDELVLVNRPLPIPGLRLPSALFSCASLRRLYIGAWGFTDTAVLPRGASFPNLRVLVLGCVVMKDRDLDFVLAVSPVLETLSVTGIRNRFAARLASHSLRVADFFLSDLKEVAVVDAPCLRRLIVWNRRSYHCRGKKMETRMKILHAPHLRTLGYLEPGAQVLQIGNTIIKAGTKVSPNTVVLSVEILALHLHFGVSNEVKMLPSFLRRFPNVGTLCIVSVETCEPTANLNVKFWQETSPIECIQSHLKILFFCNFRGEQRELDFLMFIAENAQALQKMNLVLEIDRKHGVWAKVITKLKVLQSVKWASGGCKLMVVENHNAEVDPFLGLRT</sequence>
<dbReference type="AlphaFoldDB" id="A0AAV5EAX1"/>
<dbReference type="InterPro" id="IPR032675">
    <property type="entry name" value="LRR_dom_sf"/>
</dbReference>
<evidence type="ECO:0000313" key="3">
    <source>
        <dbReference type="Proteomes" id="UP001054889"/>
    </source>
</evidence>
<dbReference type="InterPro" id="IPR036047">
    <property type="entry name" value="F-box-like_dom_sf"/>
</dbReference>
<dbReference type="EMBL" id="BQKI01000074">
    <property type="protein sequence ID" value="GJN19508.1"/>
    <property type="molecule type" value="Genomic_DNA"/>
</dbReference>
<dbReference type="PANTHER" id="PTHR32141:SF105">
    <property type="entry name" value="OS02G0178200 PROTEIN"/>
    <property type="match status" value="1"/>
</dbReference>
<evidence type="ECO:0000259" key="1">
    <source>
        <dbReference type="PROSITE" id="PS50181"/>
    </source>
</evidence>
<dbReference type="InterPro" id="IPR001810">
    <property type="entry name" value="F-box_dom"/>
</dbReference>